<feature type="signal peptide" evidence="1">
    <location>
        <begin position="1"/>
        <end position="31"/>
    </location>
</feature>
<protein>
    <submittedName>
        <fullName evidence="3">Autotransporter domain-containing protein</fullName>
    </submittedName>
</protein>
<reference evidence="4" key="1">
    <citation type="journal article" date="2019" name="Int. J. Syst. Evol. Microbiol.">
        <title>The Global Catalogue of Microorganisms (GCM) 10K type strain sequencing project: providing services to taxonomists for standard genome sequencing and annotation.</title>
        <authorList>
            <consortium name="The Broad Institute Genomics Platform"/>
            <consortium name="The Broad Institute Genome Sequencing Center for Infectious Disease"/>
            <person name="Wu L."/>
            <person name="Ma J."/>
        </authorList>
    </citation>
    <scope>NUCLEOTIDE SEQUENCE [LARGE SCALE GENOMIC DNA]</scope>
    <source>
        <strain evidence="4">KCTC 62164</strain>
    </source>
</reference>
<evidence type="ECO:0000259" key="2">
    <source>
        <dbReference type="PROSITE" id="PS51208"/>
    </source>
</evidence>
<comment type="caution">
    <text evidence="3">The sequence shown here is derived from an EMBL/GenBank/DDBJ whole genome shotgun (WGS) entry which is preliminary data.</text>
</comment>
<name>A0ABV7D4M3_9PROT</name>
<dbReference type="InterPro" id="IPR006315">
    <property type="entry name" value="OM_autotransptr_brl_dom"/>
</dbReference>
<keyword evidence="1" id="KW-0732">Signal</keyword>
<dbReference type="Pfam" id="PF03797">
    <property type="entry name" value="Autotransporter"/>
    <property type="match status" value="1"/>
</dbReference>
<keyword evidence="4" id="KW-1185">Reference proteome</keyword>
<dbReference type="InterPro" id="IPR005546">
    <property type="entry name" value="Autotransporte_beta"/>
</dbReference>
<dbReference type="RefSeq" id="WP_194215074.1">
    <property type="nucleotide sequence ID" value="NZ_CP061205.1"/>
</dbReference>
<proteinExistence type="predicted"/>
<dbReference type="SMART" id="SM00869">
    <property type="entry name" value="Autotransporter"/>
    <property type="match status" value="1"/>
</dbReference>
<dbReference type="NCBIfam" id="TIGR01414">
    <property type="entry name" value="autotrans_barl"/>
    <property type="match status" value="1"/>
</dbReference>
<dbReference type="PROSITE" id="PS51208">
    <property type="entry name" value="AUTOTRANSPORTER"/>
    <property type="match status" value="1"/>
</dbReference>
<dbReference type="Gene3D" id="2.40.128.130">
    <property type="entry name" value="Autotransporter beta-domain"/>
    <property type="match status" value="1"/>
</dbReference>
<gene>
    <name evidence="3" type="ORF">ACFOKA_06765</name>
</gene>
<feature type="domain" description="Autotransporter" evidence="2">
    <location>
        <begin position="755"/>
        <end position="1039"/>
    </location>
</feature>
<feature type="chain" id="PRO_5046988289" evidence="1">
    <location>
        <begin position="32"/>
        <end position="1039"/>
    </location>
</feature>
<dbReference type="SUPFAM" id="SSF103515">
    <property type="entry name" value="Autotransporter"/>
    <property type="match status" value="1"/>
</dbReference>
<organism evidence="3 4">
    <name type="scientific">Kordiimonas pumila</name>
    <dbReference type="NCBI Taxonomy" id="2161677"/>
    <lineage>
        <taxon>Bacteria</taxon>
        <taxon>Pseudomonadati</taxon>
        <taxon>Pseudomonadota</taxon>
        <taxon>Alphaproteobacteria</taxon>
        <taxon>Kordiimonadales</taxon>
        <taxon>Kordiimonadaceae</taxon>
        <taxon>Kordiimonas</taxon>
    </lineage>
</organism>
<accession>A0ABV7D4M3</accession>
<dbReference type="EMBL" id="JBHRSL010000004">
    <property type="protein sequence ID" value="MFC3051597.1"/>
    <property type="molecule type" value="Genomic_DNA"/>
</dbReference>
<evidence type="ECO:0000256" key="1">
    <source>
        <dbReference type="SAM" id="SignalP"/>
    </source>
</evidence>
<dbReference type="Proteomes" id="UP001595444">
    <property type="component" value="Unassembled WGS sequence"/>
</dbReference>
<dbReference type="InterPro" id="IPR036709">
    <property type="entry name" value="Autotransporte_beta_dom_sf"/>
</dbReference>
<evidence type="ECO:0000313" key="4">
    <source>
        <dbReference type="Proteomes" id="UP001595444"/>
    </source>
</evidence>
<evidence type="ECO:0000313" key="3">
    <source>
        <dbReference type="EMBL" id="MFC3051597.1"/>
    </source>
</evidence>
<sequence>MLFTKSISKSYYMRVSTIALVSAMMATEVYAADETITDDRTSSTTTTDELGAGAGTLTIDSGGSITVTSGTALTVNGPHNLVQTGSITSEDLAAGRGLFLDASTANLLADITVDGTINVAAPEDTFDDDETPTSNIGLELSGAFGLTGDITVTENGDINVWGGDSRGLLLGSNMTGDLTNNGEITTVGSRSVAVDIQGNLTGTFLNTGTILSSNPEGTGVNVSGEIDGGFINRGTIRAGRGTTTDADSNEVDAIPGKAAVYIENNITGGVLLDGIGADNETDLDGDGEDDITADSIITTTAGTPALHINGGLTIGTVDGLDYGLVHRGGIQVNGSTYGLESKGIIIEGEDASNRAVIEGGIHFDTGTLSVVAGDADSTGITVGDYATVSRFHNAGTVDVDSNISSTTTDDVTVEGPGGNAVGVMITENGSMTELVNDGNLTASARGTGKSATAIIDLSGTLKSITNNSVLLAQREDTDTGTATAIDVSANTSTFSLVNTGDIVGDLRLGSGNDTITLNGGTLDGDIFFNTGSDKLVLKNDASFFGSLDFGGSLDLTVNDSDLALGQTDTLHVSNATFTGNTNLVFAVNPRSQLAGAIVVDNTLSASSSVNITPVLQNFAVGEQSFDLITAGNISFADASATLALVDTPYLFDITLGEIDGATTSTVTLDIRAKSAAELAVSAPLTALYDNMISTSVDLDAELERNLAGLTTKGGVEDALSSMLPDVTNASFNVALASKRQFEGHLADRLTDFMVAEKFVGGGWAREVTNYGKLSAGQSQLDGKLLSVGVTFGYDAPVSKNIAVGVSTGFTLNGVNGVKPVDSQFSSFAPFISAYGLGRAGDFYLGAQVVGQYTSIERERTLTFGDLDRLVESTASGWNLAATAEAGYELHLGGMFLKPYGRISMQSYSEGGYTEEGGSSANLEVGKRSFSRTEGTFGASLGYDFKWEKSRYNTSIIRPEIFYSYTKAISGSDPDALESIFVAGDTKFALEIDQMSETVEQMGGAFSIFGDGATAQIHYAHEKLDDLTGHAVSFNFALTF</sequence>